<dbReference type="EMBL" id="CACRXK020022195">
    <property type="protein sequence ID" value="CAB4036585.1"/>
    <property type="molecule type" value="Genomic_DNA"/>
</dbReference>
<dbReference type="Proteomes" id="UP001152795">
    <property type="component" value="Unassembled WGS sequence"/>
</dbReference>
<protein>
    <submittedName>
        <fullName evidence="1">Uncharacterized protein</fullName>
    </submittedName>
</protein>
<evidence type="ECO:0000313" key="1">
    <source>
        <dbReference type="EMBL" id="CAB4036585.1"/>
    </source>
</evidence>
<gene>
    <name evidence="1" type="ORF">PACLA_8A085894</name>
</gene>
<proteinExistence type="predicted"/>
<sequence>MDLSRRQGRKRTLHHIQTIRKQPSSKLFLESKKQSVNPGKVNILEYVVVCAIILFLETTHNVAQILDVKKYYDDILNLIGVHEIPLPVNSRSIEDLQSAVKKAYAVRKTI</sequence>
<accession>A0A7D9LL38</accession>
<dbReference type="AlphaFoldDB" id="A0A7D9LL38"/>
<keyword evidence="2" id="KW-1185">Reference proteome</keyword>
<name>A0A7D9LL38_PARCT</name>
<comment type="caution">
    <text evidence="1">The sequence shown here is derived from an EMBL/GenBank/DDBJ whole genome shotgun (WGS) entry which is preliminary data.</text>
</comment>
<organism evidence="1 2">
    <name type="scientific">Paramuricea clavata</name>
    <name type="common">Red gorgonian</name>
    <name type="synonym">Violescent sea-whip</name>
    <dbReference type="NCBI Taxonomy" id="317549"/>
    <lineage>
        <taxon>Eukaryota</taxon>
        <taxon>Metazoa</taxon>
        <taxon>Cnidaria</taxon>
        <taxon>Anthozoa</taxon>
        <taxon>Octocorallia</taxon>
        <taxon>Malacalcyonacea</taxon>
        <taxon>Plexauridae</taxon>
        <taxon>Paramuricea</taxon>
    </lineage>
</organism>
<reference evidence="1" key="1">
    <citation type="submission" date="2020-04" db="EMBL/GenBank/DDBJ databases">
        <authorList>
            <person name="Alioto T."/>
            <person name="Alioto T."/>
            <person name="Gomez Garrido J."/>
        </authorList>
    </citation>
    <scope>NUCLEOTIDE SEQUENCE</scope>
    <source>
        <strain evidence="1">A484AB</strain>
    </source>
</reference>
<evidence type="ECO:0000313" key="2">
    <source>
        <dbReference type="Proteomes" id="UP001152795"/>
    </source>
</evidence>